<feature type="transmembrane region" description="Helical" evidence="2">
    <location>
        <begin position="12"/>
        <end position="31"/>
    </location>
</feature>
<evidence type="ECO:0000256" key="1">
    <source>
        <dbReference type="RuleBase" id="RU000676"/>
    </source>
</evidence>
<comment type="function">
    <text evidence="1">Responsible for the deiodination of T4 (3,5,3',5'-tetraiodothyronine).</text>
</comment>
<dbReference type="GO" id="GO:0004800">
    <property type="term" value="F:thyroxine 5'-deiodinase activity"/>
    <property type="evidence" value="ECO:0000318"/>
    <property type="project" value="GO_Central"/>
</dbReference>
<evidence type="ECO:0000313" key="4">
    <source>
        <dbReference type="Proteomes" id="UP000009022"/>
    </source>
</evidence>
<dbReference type="PhylomeDB" id="B3S148"/>
<dbReference type="EMBL" id="DS985247">
    <property type="protein sequence ID" value="EDV23175.1"/>
    <property type="molecule type" value="Genomic_DNA"/>
</dbReference>
<dbReference type="FunCoup" id="B3S148">
    <property type="interactions" value="7"/>
</dbReference>
<reference evidence="3 4" key="1">
    <citation type="journal article" date="2008" name="Nature">
        <title>The Trichoplax genome and the nature of placozoans.</title>
        <authorList>
            <person name="Srivastava M."/>
            <person name="Begovic E."/>
            <person name="Chapman J."/>
            <person name="Putnam N.H."/>
            <person name="Hellsten U."/>
            <person name="Kawashima T."/>
            <person name="Kuo A."/>
            <person name="Mitros T."/>
            <person name="Salamov A."/>
            <person name="Carpenter M.L."/>
            <person name="Signorovitch A.Y."/>
            <person name="Moreno M.A."/>
            <person name="Kamm K."/>
            <person name="Grimwood J."/>
            <person name="Schmutz J."/>
            <person name="Shapiro H."/>
            <person name="Grigoriev I.V."/>
            <person name="Buss L.W."/>
            <person name="Schierwater B."/>
            <person name="Dellaporta S.L."/>
            <person name="Rokhsar D.S."/>
        </authorList>
    </citation>
    <scope>NUCLEOTIDE SEQUENCE [LARGE SCALE GENOMIC DNA]</scope>
    <source>
        <strain evidence="3 4">Grell-BS-1999</strain>
    </source>
</reference>
<dbReference type="eggNOG" id="ENOG502QUGZ">
    <property type="taxonomic scope" value="Eukaryota"/>
</dbReference>
<dbReference type="InParanoid" id="B3S148"/>
<keyword evidence="2" id="KW-0812">Transmembrane</keyword>
<dbReference type="AlphaFoldDB" id="B3S148"/>
<evidence type="ECO:0000256" key="2">
    <source>
        <dbReference type="SAM" id="Phobius"/>
    </source>
</evidence>
<keyword evidence="2" id="KW-1133">Transmembrane helix</keyword>
<dbReference type="SUPFAM" id="SSF52833">
    <property type="entry name" value="Thioredoxin-like"/>
    <property type="match status" value="1"/>
</dbReference>
<dbReference type="Pfam" id="PF00837">
    <property type="entry name" value="T4_deiodinase"/>
    <property type="match status" value="1"/>
</dbReference>
<organism evidence="3 4">
    <name type="scientific">Trichoplax adhaerens</name>
    <name type="common">Trichoplax reptans</name>
    <dbReference type="NCBI Taxonomy" id="10228"/>
    <lineage>
        <taxon>Eukaryota</taxon>
        <taxon>Metazoa</taxon>
        <taxon>Placozoa</taxon>
        <taxon>Uniplacotomia</taxon>
        <taxon>Trichoplacea</taxon>
        <taxon>Trichoplacidae</taxon>
        <taxon>Trichoplax</taxon>
    </lineage>
</organism>
<keyword evidence="1" id="KW-0893">Thyroid hormones biosynthesis</keyword>
<gene>
    <name evidence="3" type="ORF">TRIADDRAFT_58195</name>
</gene>
<dbReference type="RefSeq" id="XP_002114085.1">
    <property type="nucleotide sequence ID" value="XM_002114049.1"/>
</dbReference>
<dbReference type="HOGENOM" id="CLU_103502_0_0_1"/>
<dbReference type="OMA" id="HYPAITK"/>
<dbReference type="GeneID" id="6755627"/>
<sequence>MAVQHGNQINHGWFWSTYLTVYGLVRLILYFGRGLYHYPAITKKALIKLMDEMLSEASSNTEQGDRVQFITVYILEAHASDGWAMPSVNSGLDTCLLQPKKTGARIQIAKEFVDRFDYKLPFFVDTMEGDTMKAYGAQPERLYVVKDGKIAYEGGPGPFCYSIDDLEQFLEKLIANK</sequence>
<keyword evidence="1" id="KW-0712">Selenocysteine</keyword>
<keyword evidence="1" id="KW-0560">Oxidoreductase</keyword>
<dbReference type="OrthoDB" id="428577at2759"/>
<dbReference type="InterPro" id="IPR036249">
    <property type="entry name" value="Thioredoxin-like_sf"/>
</dbReference>
<keyword evidence="2" id="KW-0472">Membrane</keyword>
<dbReference type="GO" id="GO:0042446">
    <property type="term" value="P:hormone biosynthetic process"/>
    <property type="evidence" value="ECO:0007669"/>
    <property type="project" value="UniProtKB-KW"/>
</dbReference>
<dbReference type="PANTHER" id="PTHR11781">
    <property type="entry name" value="IODOTHYRONINE DEIODINASE"/>
    <property type="match status" value="1"/>
</dbReference>
<accession>B3S148</accession>
<dbReference type="PANTHER" id="PTHR11781:SF22">
    <property type="entry name" value="TYPE I IODOTHYRONINE DEIODINASE"/>
    <property type="match status" value="1"/>
</dbReference>
<dbReference type="CTD" id="6755627"/>
<dbReference type="InterPro" id="IPR000643">
    <property type="entry name" value="Iodothyronine_deiodinase"/>
</dbReference>
<keyword evidence="4" id="KW-1185">Reference proteome</keyword>
<dbReference type="Proteomes" id="UP000009022">
    <property type="component" value="Unassembled WGS sequence"/>
</dbReference>
<dbReference type="Gene3D" id="3.40.30.10">
    <property type="entry name" value="Glutaredoxin"/>
    <property type="match status" value="1"/>
</dbReference>
<dbReference type="GO" id="GO:0042403">
    <property type="term" value="P:thyroid hormone metabolic process"/>
    <property type="evidence" value="ECO:0000318"/>
    <property type="project" value="GO_Central"/>
</dbReference>
<comment type="similarity">
    <text evidence="1">Belongs to the iodothyronine deiodinase family.</text>
</comment>
<evidence type="ECO:0000313" key="3">
    <source>
        <dbReference type="EMBL" id="EDV23175.1"/>
    </source>
</evidence>
<name>B3S148_TRIAD</name>
<dbReference type="KEGG" id="tad:TRIADDRAFT_58195"/>
<proteinExistence type="inferred from homology"/>
<protein>
    <recommendedName>
        <fullName evidence="1">Iodothyronine deiodinase</fullName>
    </recommendedName>
</protein>